<organism evidence="2 3">
    <name type="scientific">Paenibacillus vulneris</name>
    <dbReference type="NCBI Taxonomy" id="1133364"/>
    <lineage>
        <taxon>Bacteria</taxon>
        <taxon>Bacillati</taxon>
        <taxon>Bacillota</taxon>
        <taxon>Bacilli</taxon>
        <taxon>Bacillales</taxon>
        <taxon>Paenibacillaceae</taxon>
        <taxon>Paenibacillus</taxon>
    </lineage>
</organism>
<evidence type="ECO:0000313" key="3">
    <source>
        <dbReference type="Proteomes" id="UP001597180"/>
    </source>
</evidence>
<keyword evidence="1" id="KW-1133">Transmembrane helix</keyword>
<dbReference type="Pfam" id="PF09577">
    <property type="entry name" value="Spore_YpjB"/>
    <property type="match status" value="1"/>
</dbReference>
<keyword evidence="1" id="KW-0812">Transmembrane</keyword>
<reference evidence="3" key="1">
    <citation type="journal article" date="2019" name="Int. J. Syst. Evol. Microbiol.">
        <title>The Global Catalogue of Microorganisms (GCM) 10K type strain sequencing project: providing services to taxonomists for standard genome sequencing and annotation.</title>
        <authorList>
            <consortium name="The Broad Institute Genomics Platform"/>
            <consortium name="The Broad Institute Genome Sequencing Center for Infectious Disease"/>
            <person name="Wu L."/>
            <person name="Ma J."/>
        </authorList>
    </citation>
    <scope>NUCLEOTIDE SEQUENCE [LARGE SCALE GENOMIC DNA]</scope>
    <source>
        <strain evidence="3">CCUG 53270</strain>
    </source>
</reference>
<comment type="caution">
    <text evidence="2">The sequence shown here is derived from an EMBL/GenBank/DDBJ whole genome shotgun (WGS) entry which is preliminary data.</text>
</comment>
<keyword evidence="1" id="KW-0472">Membrane</keyword>
<protein>
    <submittedName>
        <fullName evidence="2">Sporulation protein YpjB</fullName>
    </submittedName>
</protein>
<evidence type="ECO:0000256" key="1">
    <source>
        <dbReference type="SAM" id="Phobius"/>
    </source>
</evidence>
<sequence>MLFNRAWKGIGLMLVMLLCIQLLAGCLQTDKPKQESIEPKPSTEQLERVDLLNQTVDEMYKKVMQGDITGGRTVIQQVSDLVTTIRYEGLTTLEGLNALTEAVAQGKRLLNSTRYSSDEGVVAAAQIRLAADALSHPEQPMWLQYYKLLKEDLNGIEQAAKSEKLADFKKDVGSFERHISIIHPSLLISRDPTDVEKLDSLVTFVAGQIKTEQSPYQPIVNLLPAIHQIIDKLFLKKDTTAFLPVVDDKNPILWTFVMASVIMAALGFAGWRLSKKDNGMVLVRRKEER</sequence>
<keyword evidence="3" id="KW-1185">Reference proteome</keyword>
<accession>A0ABW3UFU2</accession>
<proteinExistence type="predicted"/>
<gene>
    <name evidence="2" type="ORF">ACFQ4B_01175</name>
</gene>
<feature type="transmembrane region" description="Helical" evidence="1">
    <location>
        <begin position="252"/>
        <end position="271"/>
    </location>
</feature>
<name>A0ABW3UFU2_9BACL</name>
<evidence type="ECO:0000313" key="2">
    <source>
        <dbReference type="EMBL" id="MFD1218715.1"/>
    </source>
</evidence>
<dbReference type="InterPro" id="IPR014231">
    <property type="entry name" value="Spore_YpjB"/>
</dbReference>
<dbReference type="RefSeq" id="WP_345587589.1">
    <property type="nucleotide sequence ID" value="NZ_BAABJG010000011.1"/>
</dbReference>
<dbReference type="Proteomes" id="UP001597180">
    <property type="component" value="Unassembled WGS sequence"/>
</dbReference>
<dbReference type="EMBL" id="JBHTLU010000005">
    <property type="protein sequence ID" value="MFD1218715.1"/>
    <property type="molecule type" value="Genomic_DNA"/>
</dbReference>
<dbReference type="PROSITE" id="PS51257">
    <property type="entry name" value="PROKAR_LIPOPROTEIN"/>
    <property type="match status" value="1"/>
</dbReference>